<dbReference type="Proteomes" id="UP000509448">
    <property type="component" value="Chromosome"/>
</dbReference>
<evidence type="ECO:0000256" key="1">
    <source>
        <dbReference type="SAM" id="Phobius"/>
    </source>
</evidence>
<dbReference type="EC" id="1.6.5.3" evidence="2"/>
<name>A0A4P2VEE2_9ARCH</name>
<evidence type="ECO:0000313" key="3">
    <source>
        <dbReference type="Proteomes" id="UP000509448"/>
    </source>
</evidence>
<feature type="transmembrane region" description="Helical" evidence="1">
    <location>
        <begin position="12"/>
        <end position="34"/>
    </location>
</feature>
<dbReference type="NCBIfam" id="NF004729">
    <property type="entry name" value="PRK06073.1-5"/>
    <property type="match status" value="1"/>
</dbReference>
<reference evidence="2 3" key="1">
    <citation type="journal article" date="2019" name="ISME J.">
        <title>Isolation and characterization of a thermophilic sulfur- and iron-reducing thaumarchaeote from a terrestrial acidic hot spring.</title>
        <authorList>
            <person name="Kato S."/>
            <person name="Itoh T."/>
            <person name="Yuki M."/>
            <person name="Nagamori M."/>
            <person name="Ohnishi M."/>
            <person name="Uematsu K."/>
            <person name="Suzuki K."/>
            <person name="Takashina T."/>
            <person name="Ohkuma M."/>
        </authorList>
    </citation>
    <scope>NUCLEOTIDE SEQUENCE [LARGE SCALE GENOMIC DNA]</scope>
    <source>
        <strain evidence="2 3">NAS-02</strain>
    </source>
</reference>
<dbReference type="KEGG" id="ccai:NAS2_1102"/>
<dbReference type="AlphaFoldDB" id="A0A4P2VEE2"/>
<feature type="transmembrane region" description="Helical" evidence="1">
    <location>
        <begin position="73"/>
        <end position="95"/>
    </location>
</feature>
<dbReference type="Gene3D" id="1.20.58.1610">
    <property type="entry name" value="NADH:ubiquinone/plastoquinone oxidoreductase, chain 3"/>
    <property type="match status" value="1"/>
</dbReference>
<keyword evidence="2" id="KW-0560">Oxidoreductase</keyword>
<keyword evidence="1" id="KW-0812">Transmembrane</keyword>
<keyword evidence="1" id="KW-1133">Transmembrane helix</keyword>
<organism evidence="2 3">
    <name type="scientific">Conexivisphaera calida</name>
    <dbReference type="NCBI Taxonomy" id="1874277"/>
    <lineage>
        <taxon>Archaea</taxon>
        <taxon>Nitrososphaerota</taxon>
        <taxon>Conexivisphaeria</taxon>
        <taxon>Conexivisphaerales</taxon>
        <taxon>Conexivisphaeraceae</taxon>
        <taxon>Conexivisphaera</taxon>
    </lineage>
</organism>
<keyword evidence="2" id="KW-0830">Ubiquinone</keyword>
<proteinExistence type="predicted"/>
<dbReference type="GO" id="GO:0016491">
    <property type="term" value="F:oxidoreductase activity"/>
    <property type="evidence" value="ECO:0007669"/>
    <property type="project" value="UniProtKB-KW"/>
</dbReference>
<keyword evidence="3" id="KW-1185">Reference proteome</keyword>
<gene>
    <name evidence="2" type="ORF">NAS2_1102</name>
</gene>
<sequence>MASLAFSPYVLSANSMIVVPVFMLAVLIGALVLLRKLLEQNRDISSKEKYREVPFESSNPPKGVGKGRLGFQYLGYLIAFMSLEPAVILIAFVAAAPEYLVGRVLELYLILVAVYAPLLVYGLREAKRVAQWHLQEV</sequence>
<evidence type="ECO:0000313" key="2">
    <source>
        <dbReference type="EMBL" id="BBE42491.1"/>
    </source>
</evidence>
<dbReference type="InterPro" id="IPR038430">
    <property type="entry name" value="NDAH_ubi_oxred_su3_sf"/>
</dbReference>
<keyword evidence="1" id="KW-0472">Membrane</keyword>
<feature type="transmembrane region" description="Helical" evidence="1">
    <location>
        <begin position="107"/>
        <end position="123"/>
    </location>
</feature>
<accession>A0A4P2VEE2</accession>
<protein>
    <submittedName>
        <fullName evidence="2">NADH ubiquinone oxidoreductase chain A</fullName>
        <ecNumber evidence="2">1.6.5.3</ecNumber>
    </submittedName>
</protein>
<dbReference type="EMBL" id="AP018732">
    <property type="protein sequence ID" value="BBE42491.1"/>
    <property type="molecule type" value="Genomic_DNA"/>
</dbReference>